<feature type="transmembrane region" description="Helical" evidence="1">
    <location>
        <begin position="196"/>
        <end position="220"/>
    </location>
</feature>
<gene>
    <name evidence="2" type="ORF">CHU92_07560</name>
</gene>
<feature type="transmembrane region" description="Helical" evidence="1">
    <location>
        <begin position="79"/>
        <end position="101"/>
    </location>
</feature>
<keyword evidence="1" id="KW-0472">Membrane</keyword>
<dbReference type="EMBL" id="NOXV01000250">
    <property type="protein sequence ID" value="OYQ37746.1"/>
    <property type="molecule type" value="Genomic_DNA"/>
</dbReference>
<evidence type="ECO:0008006" key="4">
    <source>
        <dbReference type="Google" id="ProtNLM"/>
    </source>
</evidence>
<accession>A0A255Z8H0</accession>
<keyword evidence="1" id="KW-1133">Transmembrane helix</keyword>
<reference evidence="2 3" key="1">
    <citation type="submission" date="2017-07" db="EMBL/GenBank/DDBJ databases">
        <title>Flavobacterium cyanobacteriorum sp. nov., isolated from cyanobacterial aggregates in a eutrophic lake.</title>
        <authorList>
            <person name="Cai H."/>
        </authorList>
    </citation>
    <scope>NUCLEOTIDE SEQUENCE [LARGE SCALE GENOMIC DNA]</scope>
    <source>
        <strain evidence="2 3">TH021</strain>
    </source>
</reference>
<feature type="transmembrane region" description="Helical" evidence="1">
    <location>
        <begin position="227"/>
        <end position="255"/>
    </location>
</feature>
<organism evidence="2 3">
    <name type="scientific">Flavobacterium cyanobacteriorum</name>
    <dbReference type="NCBI Taxonomy" id="2022802"/>
    <lineage>
        <taxon>Bacteria</taxon>
        <taxon>Pseudomonadati</taxon>
        <taxon>Bacteroidota</taxon>
        <taxon>Flavobacteriia</taxon>
        <taxon>Flavobacteriales</taxon>
        <taxon>Flavobacteriaceae</taxon>
        <taxon>Flavobacterium</taxon>
    </lineage>
</organism>
<comment type="caution">
    <text evidence="2">The sequence shown here is derived from an EMBL/GenBank/DDBJ whole genome shotgun (WGS) entry which is preliminary data.</text>
</comment>
<dbReference type="Proteomes" id="UP000216605">
    <property type="component" value="Unassembled WGS sequence"/>
</dbReference>
<keyword evidence="1" id="KW-0812">Transmembrane</keyword>
<feature type="transmembrane region" description="Helical" evidence="1">
    <location>
        <begin position="162"/>
        <end position="184"/>
    </location>
</feature>
<evidence type="ECO:0000313" key="2">
    <source>
        <dbReference type="EMBL" id="OYQ37746.1"/>
    </source>
</evidence>
<evidence type="ECO:0000256" key="1">
    <source>
        <dbReference type="SAM" id="Phobius"/>
    </source>
</evidence>
<dbReference type="Pfam" id="PF12412">
    <property type="entry name" value="DUF3667"/>
    <property type="match status" value="1"/>
</dbReference>
<dbReference type="OrthoDB" id="7446256at2"/>
<proteinExistence type="predicted"/>
<keyword evidence="3" id="KW-1185">Reference proteome</keyword>
<sequence>MLKIMATTTCKNCTTNFEGNYCVNCGQSAHTHAIDWHYVWHEIQHGIFHVDKGLLFTIKELTLRPGSTIRQFIAGRRVAYFKPTAMVIFLATLYGFLYHYFEVDLMFRLYDEHSKEAHLSAKVQEWITSHYTLVTLMIVPLYGMVSYLMFRKSRYNFIEHMVLNTFLAGQKLVLHISLLPLLYACKDSIYANWVPAFLFITDIALTLWIYISFFDMFSVLSRVIRTFLSYIFVMLFVTIVGTIIALILLFMGFIVN</sequence>
<evidence type="ECO:0000313" key="3">
    <source>
        <dbReference type="Proteomes" id="UP000216605"/>
    </source>
</evidence>
<dbReference type="AlphaFoldDB" id="A0A255Z8H0"/>
<name>A0A255Z8H0_9FLAO</name>
<protein>
    <recommendedName>
        <fullName evidence="4">DUF3667 domain-containing protein</fullName>
    </recommendedName>
</protein>
<feature type="transmembrane region" description="Helical" evidence="1">
    <location>
        <begin position="130"/>
        <end position="150"/>
    </location>
</feature>
<dbReference type="InterPro" id="IPR022134">
    <property type="entry name" value="DUF3667"/>
</dbReference>